<dbReference type="Pfam" id="PF00356">
    <property type="entry name" value="LacI"/>
    <property type="match status" value="1"/>
</dbReference>
<evidence type="ECO:0000313" key="5">
    <source>
        <dbReference type="EMBL" id="SDD78384.1"/>
    </source>
</evidence>
<keyword evidence="6" id="KW-1185">Reference proteome</keyword>
<sequence>MIKCIKCNEVSGISKSGKLRGRQRYHCRHCDYYFTIPRHEVGNTDNNNNNPRHHATIIDIARQLKISKSTVSRALRNSIDIKKETREAVLSLAKELNYVPNHFASALVKKKSHSIGIVVPELITNFFPQFIIAAQNAAALAGYEVVICHSNECYSNEVDIIKRLFAYQVDGILLSVTSETKNLDHLTAFSRAGIPVILFNRVLNKPGLPKVLVDDHDGAFTGVEHLIKNGYYKIAHIAGPQHLQISKNRLRGYVDALHKHNLTFNPEWVFYHDLSDEGAKKCAVQLLDQKERPDAVFAVNDPAAIQVIIEAKKRAIKIGRGLGIVGFSNDSRSAIIDPPLTTLEQPIGKMAESCIHLLTSKISNPAFIIPSSTVLKTQLIQRASSSKDRHSKS</sequence>
<dbReference type="SUPFAM" id="SSF53822">
    <property type="entry name" value="Periplasmic binding protein-like I"/>
    <property type="match status" value="1"/>
</dbReference>
<dbReference type="SUPFAM" id="SSF47413">
    <property type="entry name" value="lambda repressor-like DNA-binding domains"/>
    <property type="match status" value="1"/>
</dbReference>
<gene>
    <name evidence="5" type="ORF">SAMN04487894_113101</name>
</gene>
<keyword evidence="2" id="KW-0238">DNA-binding</keyword>
<proteinExistence type="predicted"/>
<keyword evidence="3" id="KW-0804">Transcription</keyword>
<dbReference type="Pfam" id="PF13377">
    <property type="entry name" value="Peripla_BP_3"/>
    <property type="match status" value="1"/>
</dbReference>
<name>A0A1G6XJH0_NIADE</name>
<dbReference type="InterPro" id="IPR010982">
    <property type="entry name" value="Lambda_DNA-bd_dom_sf"/>
</dbReference>
<dbReference type="CDD" id="cd01392">
    <property type="entry name" value="HTH_LacI"/>
    <property type="match status" value="1"/>
</dbReference>
<dbReference type="CDD" id="cd06267">
    <property type="entry name" value="PBP1_LacI_sugar_binding-like"/>
    <property type="match status" value="1"/>
</dbReference>
<evidence type="ECO:0000256" key="1">
    <source>
        <dbReference type="ARBA" id="ARBA00023015"/>
    </source>
</evidence>
<dbReference type="Gene3D" id="3.40.50.2300">
    <property type="match status" value="2"/>
</dbReference>
<feature type="domain" description="HTH lacI-type" evidence="4">
    <location>
        <begin position="55"/>
        <end position="109"/>
    </location>
</feature>
<dbReference type="STRING" id="1285928.SAMN04487894_113101"/>
<reference evidence="6" key="1">
    <citation type="submission" date="2016-10" db="EMBL/GenBank/DDBJ databases">
        <authorList>
            <person name="Varghese N."/>
            <person name="Submissions S."/>
        </authorList>
    </citation>
    <scope>NUCLEOTIDE SEQUENCE [LARGE SCALE GENOMIC DNA]</scope>
    <source>
        <strain evidence="6">DSM 25811 / CCM 8410 / LMG 26954 / E90</strain>
    </source>
</reference>
<dbReference type="PANTHER" id="PTHR30146:SF109">
    <property type="entry name" value="HTH-TYPE TRANSCRIPTIONAL REGULATOR GALS"/>
    <property type="match status" value="1"/>
</dbReference>
<dbReference type="EMBL" id="FMZO01000013">
    <property type="protein sequence ID" value="SDD78384.1"/>
    <property type="molecule type" value="Genomic_DNA"/>
</dbReference>
<evidence type="ECO:0000313" key="6">
    <source>
        <dbReference type="Proteomes" id="UP000198757"/>
    </source>
</evidence>
<dbReference type="OrthoDB" id="667031at2"/>
<dbReference type="AlphaFoldDB" id="A0A1G6XJH0"/>
<evidence type="ECO:0000259" key="4">
    <source>
        <dbReference type="PROSITE" id="PS50932"/>
    </source>
</evidence>
<protein>
    <submittedName>
        <fullName evidence="5">Transcriptional regulator, LacI family</fullName>
    </submittedName>
</protein>
<evidence type="ECO:0000256" key="2">
    <source>
        <dbReference type="ARBA" id="ARBA00023125"/>
    </source>
</evidence>
<dbReference type="InterPro" id="IPR046335">
    <property type="entry name" value="LacI/GalR-like_sensor"/>
</dbReference>
<dbReference type="InterPro" id="IPR028082">
    <property type="entry name" value="Peripla_BP_I"/>
</dbReference>
<dbReference type="PROSITE" id="PS50932">
    <property type="entry name" value="HTH_LACI_2"/>
    <property type="match status" value="1"/>
</dbReference>
<organism evidence="5 6">
    <name type="scientific">Niabella drilacis (strain DSM 25811 / CCM 8410 / CCUG 62505 / LMG 26954 / E90)</name>
    <dbReference type="NCBI Taxonomy" id="1285928"/>
    <lineage>
        <taxon>Bacteria</taxon>
        <taxon>Pseudomonadati</taxon>
        <taxon>Bacteroidota</taxon>
        <taxon>Chitinophagia</taxon>
        <taxon>Chitinophagales</taxon>
        <taxon>Chitinophagaceae</taxon>
        <taxon>Niabella</taxon>
    </lineage>
</organism>
<dbReference type="GO" id="GO:0000976">
    <property type="term" value="F:transcription cis-regulatory region binding"/>
    <property type="evidence" value="ECO:0007669"/>
    <property type="project" value="TreeGrafter"/>
</dbReference>
<dbReference type="PANTHER" id="PTHR30146">
    <property type="entry name" value="LACI-RELATED TRANSCRIPTIONAL REPRESSOR"/>
    <property type="match status" value="1"/>
</dbReference>
<dbReference type="GO" id="GO:0003700">
    <property type="term" value="F:DNA-binding transcription factor activity"/>
    <property type="evidence" value="ECO:0007669"/>
    <property type="project" value="TreeGrafter"/>
</dbReference>
<dbReference type="Gene3D" id="1.10.260.40">
    <property type="entry name" value="lambda repressor-like DNA-binding domains"/>
    <property type="match status" value="1"/>
</dbReference>
<dbReference type="InterPro" id="IPR000843">
    <property type="entry name" value="HTH_LacI"/>
</dbReference>
<dbReference type="RefSeq" id="WP_090391938.1">
    <property type="nucleotide sequence ID" value="NZ_FMZO01000013.1"/>
</dbReference>
<dbReference type="Proteomes" id="UP000198757">
    <property type="component" value="Unassembled WGS sequence"/>
</dbReference>
<keyword evidence="1" id="KW-0805">Transcription regulation</keyword>
<evidence type="ECO:0000256" key="3">
    <source>
        <dbReference type="ARBA" id="ARBA00023163"/>
    </source>
</evidence>
<accession>A0A1G6XJH0</accession>
<dbReference type="SMART" id="SM00354">
    <property type="entry name" value="HTH_LACI"/>
    <property type="match status" value="1"/>
</dbReference>